<reference evidence="1 2" key="1">
    <citation type="submission" date="2014-07" db="EMBL/GenBank/DDBJ databases">
        <title>The genome sequence of Salmonella phage 9NA shows that it represents an unstudied type of tailed phage.</title>
        <authorList>
            <person name="Casjens S.R."/>
            <person name="Leavitt J.C."/>
            <person name="Hatfull G.F."/>
            <person name="Hendrix R.W."/>
        </authorList>
    </citation>
    <scope>NUCLEOTIDE SEQUENCE [LARGE SCALE GENOMIC DNA]</scope>
</reference>
<name>A0A060D5N3_9CAUD</name>
<proteinExistence type="predicted"/>
<organism evidence="1 2">
    <name type="scientific">Salmonella phage 9NA</name>
    <dbReference type="NCBI Taxonomy" id="1113547"/>
    <lineage>
        <taxon>Viruses</taxon>
        <taxon>Duplodnaviria</taxon>
        <taxon>Heunggongvirae</taxon>
        <taxon>Uroviricota</taxon>
        <taxon>Caudoviricetes</taxon>
        <taxon>Nonanavirus</taxon>
        <taxon>Nonanavirus nv9NA</taxon>
    </lineage>
</organism>
<dbReference type="KEGG" id="vg:22110867"/>
<evidence type="ECO:0000313" key="2">
    <source>
        <dbReference type="Proteomes" id="UP000026985"/>
    </source>
</evidence>
<dbReference type="EMBL" id="KJ802832">
    <property type="protein sequence ID" value="AIB07012.1"/>
    <property type="molecule type" value="Genomic_DNA"/>
</dbReference>
<evidence type="ECO:0000313" key="1">
    <source>
        <dbReference type="EMBL" id="AIB07012.1"/>
    </source>
</evidence>
<sequence length="110" mass="12915">MKIKDHNCLLKDVLAFQIERNAQPEYAQNAIYCVHFKDTTFSYFEEGIDVIEVSGDFSTFVKLYNTELMINALQRVLDTFDHYPDRLVTVQTKQQVLQSIRELLERVEHG</sequence>
<dbReference type="OrthoDB" id="32972at10239"/>
<keyword evidence="2" id="KW-1185">Reference proteome</keyword>
<gene>
    <name evidence="1" type="ORF">9NA_09</name>
</gene>
<protein>
    <submittedName>
        <fullName evidence="1">Uncharacterized protein</fullName>
    </submittedName>
</protein>
<dbReference type="Proteomes" id="UP000026985">
    <property type="component" value="Segment"/>
</dbReference>
<dbReference type="RefSeq" id="YP_009101179.1">
    <property type="nucleotide sequence ID" value="NC_025443.1"/>
</dbReference>
<accession>A0A060D5N3</accession>